<dbReference type="GO" id="GO:0016251">
    <property type="term" value="F:RNA polymerase II general transcription initiation factor activity"/>
    <property type="evidence" value="ECO:0007669"/>
    <property type="project" value="TreeGrafter"/>
</dbReference>
<dbReference type="SUPFAM" id="SSF47113">
    <property type="entry name" value="Histone-fold"/>
    <property type="match status" value="1"/>
</dbReference>
<dbReference type="PANTHER" id="PTHR15138:SF14">
    <property type="entry name" value="TRANSCRIPTION INITIATION FACTOR TFIID SUBUNIT 4"/>
    <property type="match status" value="1"/>
</dbReference>
<keyword evidence="4" id="KW-0804">Transcription</keyword>
<evidence type="ECO:0000313" key="7">
    <source>
        <dbReference type="EMBL" id="QQP39145.1"/>
    </source>
</evidence>
<dbReference type="InterPro" id="IPR045144">
    <property type="entry name" value="TAF4"/>
</dbReference>
<dbReference type="InterPro" id="IPR007900">
    <property type="entry name" value="TAF4_C"/>
</dbReference>
<dbReference type="FunFam" id="1.10.20.10:FF:000015">
    <property type="entry name" value="Transcription initiation factor TFIID subunit 4B"/>
    <property type="match status" value="1"/>
</dbReference>
<dbReference type="CDD" id="cd08045">
    <property type="entry name" value="HFD_TAF4"/>
    <property type="match status" value="1"/>
</dbReference>
<evidence type="ECO:0000256" key="1">
    <source>
        <dbReference type="ARBA" id="ARBA00004123"/>
    </source>
</evidence>
<dbReference type="EMBL" id="CP045903">
    <property type="protein sequence ID" value="QQP39145.1"/>
    <property type="molecule type" value="Genomic_DNA"/>
</dbReference>
<evidence type="ECO:0000256" key="3">
    <source>
        <dbReference type="ARBA" id="ARBA00023015"/>
    </source>
</evidence>
<dbReference type="Proteomes" id="UP000595437">
    <property type="component" value="Chromosome 14"/>
</dbReference>
<comment type="similarity">
    <text evidence="2">Belongs to the TAF4 family.</text>
</comment>
<accession>A0A7T8JZ52</accession>
<reference evidence="8" key="1">
    <citation type="submission" date="2021-01" db="EMBL/GenBank/DDBJ databases">
        <title>Caligus Genome Assembly.</title>
        <authorList>
            <person name="Gallardo-Escarate C."/>
        </authorList>
    </citation>
    <scope>NUCLEOTIDE SEQUENCE [LARGE SCALE GENOMIC DNA]</scope>
</reference>
<protein>
    <submittedName>
        <fullName evidence="7">Transcription initiation factor TFIID subunit 4</fullName>
    </submittedName>
</protein>
<proteinExistence type="inferred from homology"/>
<dbReference type="GO" id="GO:0003677">
    <property type="term" value="F:DNA binding"/>
    <property type="evidence" value="ECO:0007669"/>
    <property type="project" value="TreeGrafter"/>
</dbReference>
<dbReference type="OrthoDB" id="21060at2759"/>
<dbReference type="AlphaFoldDB" id="A0A7T8JZ52"/>
<comment type="subcellular location">
    <subcellularLocation>
        <location evidence="1">Nucleus</location>
    </subcellularLocation>
</comment>
<dbReference type="InterPro" id="IPR009072">
    <property type="entry name" value="Histone-fold"/>
</dbReference>
<keyword evidence="5" id="KW-0539">Nucleus</keyword>
<feature type="domain" description="Transcription initiation factor TFIID component TAF4 C-terminal" evidence="6">
    <location>
        <begin position="1"/>
        <end position="107"/>
    </location>
</feature>
<organism evidence="7 8">
    <name type="scientific">Caligus rogercresseyi</name>
    <name type="common">Sea louse</name>
    <dbReference type="NCBI Taxonomy" id="217165"/>
    <lineage>
        <taxon>Eukaryota</taxon>
        <taxon>Metazoa</taxon>
        <taxon>Ecdysozoa</taxon>
        <taxon>Arthropoda</taxon>
        <taxon>Crustacea</taxon>
        <taxon>Multicrustacea</taxon>
        <taxon>Hexanauplia</taxon>
        <taxon>Copepoda</taxon>
        <taxon>Siphonostomatoida</taxon>
        <taxon>Caligidae</taxon>
        <taxon>Caligus</taxon>
    </lineage>
</organism>
<dbReference type="GO" id="GO:0006367">
    <property type="term" value="P:transcription initiation at RNA polymerase II promoter"/>
    <property type="evidence" value="ECO:0007669"/>
    <property type="project" value="TreeGrafter"/>
</dbReference>
<sequence>MGGVNLQEESQRMQGPSDLIGTQIRSIKDETFLQSGQLTAKVSKLCRERGLEDPPSDAISLISHATEERLKTLLEKLSVIAEHRMDVLKVEENYVVTQDVKSQLSFLGIWTSWSGDGMMRPSGSFSCEPLAHGQRQRILKRKS</sequence>
<gene>
    <name evidence="7" type="ORF">FKW44_019935</name>
</gene>
<evidence type="ECO:0000259" key="6">
    <source>
        <dbReference type="Pfam" id="PF05236"/>
    </source>
</evidence>
<evidence type="ECO:0000313" key="8">
    <source>
        <dbReference type="Proteomes" id="UP000595437"/>
    </source>
</evidence>
<keyword evidence="8" id="KW-1185">Reference proteome</keyword>
<dbReference type="GO" id="GO:0005669">
    <property type="term" value="C:transcription factor TFIID complex"/>
    <property type="evidence" value="ECO:0007669"/>
    <property type="project" value="InterPro"/>
</dbReference>
<dbReference type="PANTHER" id="PTHR15138">
    <property type="entry name" value="TRANSCRIPTION INITIATION FACTOR TFIID SUBUNIT 4"/>
    <property type="match status" value="1"/>
</dbReference>
<dbReference type="GO" id="GO:0046982">
    <property type="term" value="F:protein heterodimerization activity"/>
    <property type="evidence" value="ECO:0007669"/>
    <property type="project" value="InterPro"/>
</dbReference>
<dbReference type="Gene3D" id="1.10.20.10">
    <property type="entry name" value="Histone, subunit A"/>
    <property type="match status" value="1"/>
</dbReference>
<name>A0A7T8JZ52_CALRO</name>
<evidence type="ECO:0000256" key="2">
    <source>
        <dbReference type="ARBA" id="ARBA00006178"/>
    </source>
</evidence>
<keyword evidence="3" id="KW-0805">Transcription regulation</keyword>
<dbReference type="Pfam" id="PF05236">
    <property type="entry name" value="TAF4"/>
    <property type="match status" value="1"/>
</dbReference>
<evidence type="ECO:0000256" key="4">
    <source>
        <dbReference type="ARBA" id="ARBA00023163"/>
    </source>
</evidence>
<evidence type="ECO:0000256" key="5">
    <source>
        <dbReference type="ARBA" id="ARBA00023242"/>
    </source>
</evidence>